<keyword evidence="5" id="KW-0472">Membrane</keyword>
<feature type="disulfide bond" evidence="3">
    <location>
        <begin position="82"/>
        <end position="143"/>
    </location>
</feature>
<dbReference type="GO" id="GO:0017147">
    <property type="term" value="F:Wnt-protein binding"/>
    <property type="evidence" value="ECO:0007669"/>
    <property type="project" value="TreeGrafter"/>
</dbReference>
<evidence type="ECO:0000313" key="7">
    <source>
        <dbReference type="Proteomes" id="UP000887565"/>
    </source>
</evidence>
<comment type="caution">
    <text evidence="3">Lacks conserved residue(s) required for the propagation of feature annotation.</text>
</comment>
<keyword evidence="7" id="KW-1185">Reference proteome</keyword>
<keyword evidence="1" id="KW-0217">Developmental protein</keyword>
<protein>
    <submittedName>
        <fullName evidence="8">FZ domain-containing protein</fullName>
    </submittedName>
</protein>
<dbReference type="PANTHER" id="PTHR11309">
    <property type="entry name" value="FRIZZLED"/>
    <property type="match status" value="1"/>
</dbReference>
<reference evidence="8" key="1">
    <citation type="submission" date="2022-11" db="UniProtKB">
        <authorList>
            <consortium name="WormBaseParasite"/>
        </authorList>
    </citation>
    <scope>IDENTIFICATION</scope>
</reference>
<dbReference type="WBParaSite" id="nRc.2.0.1.t14611-RA">
    <property type="protein sequence ID" value="nRc.2.0.1.t14611-RA"/>
    <property type="gene ID" value="nRc.2.0.1.g14611"/>
</dbReference>
<dbReference type="Gene3D" id="1.10.2000.10">
    <property type="entry name" value="Frizzled cysteine-rich domain"/>
    <property type="match status" value="1"/>
</dbReference>
<evidence type="ECO:0000256" key="4">
    <source>
        <dbReference type="SAM" id="MobiDB-lite"/>
    </source>
</evidence>
<evidence type="ECO:0000313" key="8">
    <source>
        <dbReference type="WBParaSite" id="nRc.2.0.1.t14611-RA"/>
    </source>
</evidence>
<name>A0A915IKS9_ROMCU</name>
<evidence type="ECO:0000256" key="3">
    <source>
        <dbReference type="PROSITE-ProRule" id="PRU00090"/>
    </source>
</evidence>
<dbReference type="InterPro" id="IPR015526">
    <property type="entry name" value="Frizzled/SFRP"/>
</dbReference>
<keyword evidence="2 3" id="KW-1015">Disulfide bond</keyword>
<organism evidence="7 8">
    <name type="scientific">Romanomermis culicivorax</name>
    <name type="common">Nematode worm</name>
    <dbReference type="NCBI Taxonomy" id="13658"/>
    <lineage>
        <taxon>Eukaryota</taxon>
        <taxon>Metazoa</taxon>
        <taxon>Ecdysozoa</taxon>
        <taxon>Nematoda</taxon>
        <taxon>Enoplea</taxon>
        <taxon>Dorylaimia</taxon>
        <taxon>Mermithida</taxon>
        <taxon>Mermithoidea</taxon>
        <taxon>Mermithidae</taxon>
        <taxon>Romanomermis</taxon>
    </lineage>
</organism>
<accession>A0A915IKS9</accession>
<dbReference type="Proteomes" id="UP000887565">
    <property type="component" value="Unplaced"/>
</dbReference>
<dbReference type="GO" id="GO:0005615">
    <property type="term" value="C:extracellular space"/>
    <property type="evidence" value="ECO:0007669"/>
    <property type="project" value="TreeGrafter"/>
</dbReference>
<dbReference type="AlphaFoldDB" id="A0A915IKS9"/>
<dbReference type="PROSITE" id="PS50038">
    <property type="entry name" value="FZ"/>
    <property type="match status" value="1"/>
</dbReference>
<feature type="transmembrane region" description="Helical" evidence="5">
    <location>
        <begin position="7"/>
        <end position="24"/>
    </location>
</feature>
<dbReference type="GO" id="GO:0060070">
    <property type="term" value="P:canonical Wnt signaling pathway"/>
    <property type="evidence" value="ECO:0007669"/>
    <property type="project" value="TreeGrafter"/>
</dbReference>
<dbReference type="InterPro" id="IPR020067">
    <property type="entry name" value="Frizzled_dom"/>
</dbReference>
<feature type="region of interest" description="Disordered" evidence="4">
    <location>
        <begin position="43"/>
        <end position="74"/>
    </location>
</feature>
<dbReference type="Pfam" id="PF01392">
    <property type="entry name" value="Fz"/>
    <property type="match status" value="1"/>
</dbReference>
<feature type="domain" description="FZ" evidence="6">
    <location>
        <begin position="77"/>
        <end position="157"/>
    </location>
</feature>
<feature type="disulfide bond" evidence="3">
    <location>
        <begin position="90"/>
        <end position="136"/>
    </location>
</feature>
<feature type="compositionally biased region" description="Polar residues" evidence="4">
    <location>
        <begin position="62"/>
        <end position="74"/>
    </location>
</feature>
<evidence type="ECO:0000256" key="2">
    <source>
        <dbReference type="ARBA" id="ARBA00023157"/>
    </source>
</evidence>
<evidence type="ECO:0000259" key="6">
    <source>
        <dbReference type="PROSITE" id="PS50038"/>
    </source>
</evidence>
<dbReference type="GO" id="GO:0035567">
    <property type="term" value="P:non-canonical Wnt signaling pathway"/>
    <property type="evidence" value="ECO:0007669"/>
    <property type="project" value="TreeGrafter"/>
</dbReference>
<sequence length="157" mass="18159">MHPGKYFCLLRISYLLIFIVHYSISDNFENHLQQSVISENDFYDHDDGDLDDDQQHPDHRSSIINGQTKNSNQFSGSEEARCERITIPLCLDTPYNFTRMPNLFDHHDQQSAAVSIEEYNLLINQECSEHLKFFLCSIYAPMCTEAVDISVTSCRSD</sequence>
<evidence type="ECO:0000256" key="5">
    <source>
        <dbReference type="SAM" id="Phobius"/>
    </source>
</evidence>
<dbReference type="SMART" id="SM00063">
    <property type="entry name" value="FRI"/>
    <property type="match status" value="1"/>
</dbReference>
<keyword evidence="5" id="KW-0812">Transmembrane</keyword>
<proteinExistence type="predicted"/>
<keyword evidence="5" id="KW-1133">Transmembrane helix</keyword>
<evidence type="ECO:0000256" key="1">
    <source>
        <dbReference type="ARBA" id="ARBA00022473"/>
    </source>
</evidence>
<dbReference type="SUPFAM" id="SSF63501">
    <property type="entry name" value="Frizzled cysteine-rich domain"/>
    <property type="match status" value="1"/>
</dbReference>
<dbReference type="InterPro" id="IPR036790">
    <property type="entry name" value="Frizzled_dom_sf"/>
</dbReference>
<dbReference type="PANTHER" id="PTHR11309:SF99">
    <property type="entry name" value="FRIZZLED-4"/>
    <property type="match status" value="1"/>
</dbReference>